<dbReference type="Gene3D" id="1.50.10.160">
    <property type="match status" value="1"/>
</dbReference>
<dbReference type="SUPFAM" id="SSF48239">
    <property type="entry name" value="Terpenoid cyclases/Protein prenyltransferases"/>
    <property type="match status" value="2"/>
</dbReference>
<comment type="similarity">
    <text evidence="1">Belongs to the terpene synthase family.</text>
</comment>
<gene>
    <name evidence="2" type="ORF">BO70DRAFT_256351</name>
</gene>
<accession>A0A317WN91</accession>
<keyword evidence="3" id="KW-1185">Reference proteome</keyword>
<evidence type="ECO:0000313" key="3">
    <source>
        <dbReference type="Proteomes" id="UP000247233"/>
    </source>
</evidence>
<dbReference type="VEuPathDB" id="FungiDB:BO70DRAFT_256351"/>
<dbReference type="AlphaFoldDB" id="A0A317WN91"/>
<dbReference type="Proteomes" id="UP000247233">
    <property type="component" value="Unassembled WGS sequence"/>
</dbReference>
<protein>
    <submittedName>
        <fullName evidence="2">Terpenoid cyclases/Protein prenyltransferase</fullName>
    </submittedName>
</protein>
<dbReference type="InterPro" id="IPR050148">
    <property type="entry name" value="Terpene_synthase-like"/>
</dbReference>
<evidence type="ECO:0000256" key="1">
    <source>
        <dbReference type="ARBA" id="ARBA00006333"/>
    </source>
</evidence>
<dbReference type="PANTHER" id="PTHR31739:SF25">
    <property type="entry name" value="(E,E)-GERANYLLINALOOL SYNTHASE"/>
    <property type="match status" value="1"/>
</dbReference>
<dbReference type="EMBL" id="MSFL01000007">
    <property type="protein sequence ID" value="PWY86712.1"/>
    <property type="molecule type" value="Genomic_DNA"/>
</dbReference>
<organism evidence="2 3">
    <name type="scientific">Aspergillus heteromorphus CBS 117.55</name>
    <dbReference type="NCBI Taxonomy" id="1448321"/>
    <lineage>
        <taxon>Eukaryota</taxon>
        <taxon>Fungi</taxon>
        <taxon>Dikarya</taxon>
        <taxon>Ascomycota</taxon>
        <taxon>Pezizomycotina</taxon>
        <taxon>Eurotiomycetes</taxon>
        <taxon>Eurotiomycetidae</taxon>
        <taxon>Eurotiales</taxon>
        <taxon>Aspergillaceae</taxon>
        <taxon>Aspergillus</taxon>
        <taxon>Aspergillus subgen. Circumdati</taxon>
    </lineage>
</organism>
<keyword evidence="2" id="KW-0808">Transferase</keyword>
<dbReference type="GO" id="GO:0016102">
    <property type="term" value="P:diterpenoid biosynthetic process"/>
    <property type="evidence" value="ECO:0007669"/>
    <property type="project" value="TreeGrafter"/>
</dbReference>
<dbReference type="GO" id="GO:0016740">
    <property type="term" value="F:transferase activity"/>
    <property type="evidence" value="ECO:0007669"/>
    <property type="project" value="UniProtKB-KW"/>
</dbReference>
<dbReference type="PANTHER" id="PTHR31739">
    <property type="entry name" value="ENT-COPALYL DIPHOSPHATE SYNTHASE, CHLOROPLASTIC"/>
    <property type="match status" value="1"/>
</dbReference>
<dbReference type="GO" id="GO:0000287">
    <property type="term" value="F:magnesium ion binding"/>
    <property type="evidence" value="ECO:0007669"/>
    <property type="project" value="TreeGrafter"/>
</dbReference>
<dbReference type="GeneID" id="37061093"/>
<dbReference type="InterPro" id="IPR008930">
    <property type="entry name" value="Terpenoid_cyclase/PrenylTrfase"/>
</dbReference>
<dbReference type="OrthoDB" id="2343925at2759"/>
<evidence type="ECO:0000313" key="2">
    <source>
        <dbReference type="EMBL" id="PWY86712.1"/>
    </source>
</evidence>
<comment type="caution">
    <text evidence="2">The sequence shown here is derived from an EMBL/GenBank/DDBJ whole genome shotgun (WGS) entry which is preliminary data.</text>
</comment>
<name>A0A317WN91_9EURO</name>
<dbReference type="RefSeq" id="XP_025400944.1">
    <property type="nucleotide sequence ID" value="XM_025538856.1"/>
</dbReference>
<sequence>MTTCIYDTAWLAMVTKEEEGQIRWLFPDSFKAILESQSLDGGFGSRTSDVDAIMNTMAALLALSKHGHNPSVAGCPPVANLQERIAQGGAFLQNVLLSWDILSTDHVGFEILIPCLIDLLYNDGVDVRAFPGYENLIRLNQRKLARFRPEMLYMPRQTTLLHSLEAFSGKINFDAVAHHLTGGAMLNSPSSTAAYLINSSKWDAEAEAYLRYVAEKGRGLVPSAFPITLFEISWCLSTLLESGFTVQQLGEKPIQQLSDFVVKNLKENGGVCGFAPGVLPDADDTAKCIFLLNCIGQRTDCDRMIEVFEDKSHFKTYDLEVTDSFSANCNVLKAMLVAEDAARHLPQICKVLRYLCQIWHDGQLNDKWNLRPQYSMMLLTEALVHVLKRWDQGDLNEIPVELMAEQGILSVLSDILDGLLRTQSLEDGGWGGSAEVTGYALLALKRLASLPWSLECGDKVDLAIDLATVYLQTREGEWTTPQENWIEKVSYGSRLLSLTYAVAAL</sequence>
<feature type="non-terminal residue" evidence="2">
    <location>
        <position position="505"/>
    </location>
</feature>
<dbReference type="STRING" id="1448321.A0A317WN91"/>
<dbReference type="GO" id="GO:0010333">
    <property type="term" value="F:terpene synthase activity"/>
    <property type="evidence" value="ECO:0007669"/>
    <property type="project" value="InterPro"/>
</dbReference>
<proteinExistence type="inferred from homology"/>
<reference evidence="2 3" key="1">
    <citation type="submission" date="2016-12" db="EMBL/GenBank/DDBJ databases">
        <title>The genomes of Aspergillus section Nigri reveals drivers in fungal speciation.</title>
        <authorList>
            <consortium name="DOE Joint Genome Institute"/>
            <person name="Vesth T.C."/>
            <person name="Nybo J."/>
            <person name="Theobald S."/>
            <person name="Brandl J."/>
            <person name="Frisvad J.C."/>
            <person name="Nielsen K.F."/>
            <person name="Lyhne E.K."/>
            <person name="Kogle M.E."/>
            <person name="Kuo A."/>
            <person name="Riley R."/>
            <person name="Clum A."/>
            <person name="Nolan M."/>
            <person name="Lipzen A."/>
            <person name="Salamov A."/>
            <person name="Henrissat B."/>
            <person name="Wiebenga A."/>
            <person name="De Vries R.P."/>
            <person name="Grigoriev I.V."/>
            <person name="Mortensen U.H."/>
            <person name="Andersen M.R."/>
            <person name="Baker S.E."/>
        </authorList>
    </citation>
    <scope>NUCLEOTIDE SEQUENCE [LARGE SCALE GENOMIC DNA]</scope>
    <source>
        <strain evidence="2 3">CBS 117.55</strain>
    </source>
</reference>
<dbReference type="Gene3D" id="1.50.10.20">
    <property type="match status" value="1"/>
</dbReference>